<dbReference type="eggNOG" id="ENOG50331E9">
    <property type="taxonomic scope" value="Bacteria"/>
</dbReference>
<sequence length="102" mass="11473">MKKRFIYSTIGAVSAGAAALLLKDENRREKVKQKAKSLTDSVQGSLKNEHNNDLPVEKAGVPEFDSIENTKMVDEGSQFGVQYYNEVKDEENPEEIQRKQNA</sequence>
<keyword evidence="4" id="KW-1185">Reference proteome</keyword>
<feature type="compositionally biased region" description="Polar residues" evidence="1">
    <location>
        <begin position="36"/>
        <end position="46"/>
    </location>
</feature>
<dbReference type="OrthoDB" id="2390014at2"/>
<accession>A0A0A2TN44</accession>
<feature type="transmembrane region" description="Helical" evidence="2">
    <location>
        <begin position="6"/>
        <end position="22"/>
    </location>
</feature>
<evidence type="ECO:0000313" key="3">
    <source>
        <dbReference type="EMBL" id="KGP70775.1"/>
    </source>
</evidence>
<organism evidence="3 4">
    <name type="scientific">Pontibacillus yanchengensis Y32</name>
    <dbReference type="NCBI Taxonomy" id="1385514"/>
    <lineage>
        <taxon>Bacteria</taxon>
        <taxon>Bacillati</taxon>
        <taxon>Bacillota</taxon>
        <taxon>Bacilli</taxon>
        <taxon>Bacillales</taxon>
        <taxon>Bacillaceae</taxon>
        <taxon>Pontibacillus</taxon>
    </lineage>
</organism>
<dbReference type="EMBL" id="AVBF01000122">
    <property type="protein sequence ID" value="KGP70775.1"/>
    <property type="molecule type" value="Genomic_DNA"/>
</dbReference>
<feature type="region of interest" description="Disordered" evidence="1">
    <location>
        <begin position="34"/>
        <end position="58"/>
    </location>
</feature>
<dbReference type="Proteomes" id="UP000030147">
    <property type="component" value="Unassembled WGS sequence"/>
</dbReference>
<feature type="compositionally biased region" description="Basic and acidic residues" evidence="1">
    <location>
        <begin position="47"/>
        <end position="56"/>
    </location>
</feature>
<dbReference type="STRING" id="1385514.N782_04305"/>
<evidence type="ECO:0000313" key="4">
    <source>
        <dbReference type="Proteomes" id="UP000030147"/>
    </source>
</evidence>
<keyword evidence="2" id="KW-0472">Membrane</keyword>
<name>A0A0A2TN44_9BACI</name>
<proteinExistence type="predicted"/>
<dbReference type="AlphaFoldDB" id="A0A0A2TN44"/>
<dbReference type="RefSeq" id="WP_036824864.1">
    <property type="nucleotide sequence ID" value="NZ_AVBF01000122.1"/>
</dbReference>
<keyword evidence="2" id="KW-0812">Transmembrane</keyword>
<comment type="caution">
    <text evidence="3">The sequence shown here is derived from an EMBL/GenBank/DDBJ whole genome shotgun (WGS) entry which is preliminary data.</text>
</comment>
<gene>
    <name evidence="3" type="ORF">N782_04305</name>
</gene>
<evidence type="ECO:0000256" key="1">
    <source>
        <dbReference type="SAM" id="MobiDB-lite"/>
    </source>
</evidence>
<evidence type="ECO:0000256" key="2">
    <source>
        <dbReference type="SAM" id="Phobius"/>
    </source>
</evidence>
<reference evidence="3 4" key="1">
    <citation type="journal article" date="2015" name="Stand. Genomic Sci.">
        <title>High quality draft genome sequence of the moderately halophilic bacterium Pontibacillus yanchengensis Y32(T) and comparison among Pontibacillus genomes.</title>
        <authorList>
            <person name="Huang J."/>
            <person name="Qiao Z.X."/>
            <person name="Tang J.W."/>
            <person name="Wang G."/>
        </authorList>
    </citation>
    <scope>NUCLEOTIDE SEQUENCE [LARGE SCALE GENOMIC DNA]</scope>
    <source>
        <strain evidence="3 4">Y32</strain>
    </source>
</reference>
<keyword evidence="2" id="KW-1133">Transmembrane helix</keyword>
<protein>
    <submittedName>
        <fullName evidence="3">Uncharacterized protein</fullName>
    </submittedName>
</protein>